<proteinExistence type="predicted"/>
<name>A0ABW8TNN1_9CLOT</name>
<keyword evidence="3" id="KW-1185">Reference proteome</keyword>
<keyword evidence="1" id="KW-0472">Membrane</keyword>
<reference evidence="2 3" key="1">
    <citation type="submission" date="2024-11" db="EMBL/GenBank/DDBJ databases">
        <authorList>
            <person name="Heng Y.C."/>
            <person name="Lim A.C.H."/>
            <person name="Lee J.K.Y."/>
            <person name="Kittelmann S."/>
        </authorList>
    </citation>
    <scope>NUCLEOTIDE SEQUENCE [LARGE SCALE GENOMIC DNA]</scope>
    <source>
        <strain evidence="2 3">WILCCON 0202</strain>
    </source>
</reference>
<keyword evidence="1" id="KW-1133">Transmembrane helix</keyword>
<accession>A0ABW8TNN1</accession>
<dbReference type="RefSeq" id="WP_406763928.1">
    <property type="nucleotide sequence ID" value="NZ_JBJHZY010000001.1"/>
</dbReference>
<comment type="caution">
    <text evidence="2">The sequence shown here is derived from an EMBL/GenBank/DDBJ whole genome shotgun (WGS) entry which is preliminary data.</text>
</comment>
<dbReference type="Proteomes" id="UP001623661">
    <property type="component" value="Unassembled WGS sequence"/>
</dbReference>
<keyword evidence="1" id="KW-0812">Transmembrane</keyword>
<sequence>MPTAFDLIDSENIAQAIFILSSLLGIESGNKGKEAELQKEEGLAAKSQKTTIKTTEIAIYSILLSVLSYLIFLKVAVLRKNQVLQEIQAGNSNESIRPNMIIIISFIFSIIGTLLRLKVANQKLEEAQLPISLL</sequence>
<gene>
    <name evidence="2" type="ORF">ACJDUH_04330</name>
</gene>
<feature type="transmembrane region" description="Helical" evidence="1">
    <location>
        <begin position="96"/>
        <end position="115"/>
    </location>
</feature>
<organism evidence="2 3">
    <name type="scientific">Candidatus Clostridium radicumherbarum</name>
    <dbReference type="NCBI Taxonomy" id="3381662"/>
    <lineage>
        <taxon>Bacteria</taxon>
        <taxon>Bacillati</taxon>
        <taxon>Bacillota</taxon>
        <taxon>Clostridia</taxon>
        <taxon>Eubacteriales</taxon>
        <taxon>Clostridiaceae</taxon>
        <taxon>Clostridium</taxon>
    </lineage>
</organism>
<feature type="transmembrane region" description="Helical" evidence="1">
    <location>
        <begin position="57"/>
        <end position="76"/>
    </location>
</feature>
<protein>
    <submittedName>
        <fullName evidence="2">Uncharacterized protein</fullName>
    </submittedName>
</protein>
<evidence type="ECO:0000256" key="1">
    <source>
        <dbReference type="SAM" id="Phobius"/>
    </source>
</evidence>
<evidence type="ECO:0000313" key="3">
    <source>
        <dbReference type="Proteomes" id="UP001623661"/>
    </source>
</evidence>
<evidence type="ECO:0000313" key="2">
    <source>
        <dbReference type="EMBL" id="MFL0267322.1"/>
    </source>
</evidence>
<dbReference type="EMBL" id="JBJHZY010000001">
    <property type="protein sequence ID" value="MFL0267322.1"/>
    <property type="molecule type" value="Genomic_DNA"/>
</dbReference>